<reference evidence="2" key="1">
    <citation type="submission" date="2024-07" db="EMBL/GenBank/DDBJ databases">
        <title>Two chromosome-level genome assemblies of Korean endemic species Abeliophyllum distichum and Forsythia ovata (Oleaceae).</title>
        <authorList>
            <person name="Jang H."/>
        </authorList>
    </citation>
    <scope>NUCLEOTIDE SEQUENCE [LARGE SCALE GENOMIC DNA]</scope>
</reference>
<dbReference type="AlphaFoldDB" id="A0ABD1UMR1"/>
<evidence type="ECO:0000313" key="1">
    <source>
        <dbReference type="EMBL" id="KAL2526344.1"/>
    </source>
</evidence>
<dbReference type="EMBL" id="JBFOLK010000003">
    <property type="protein sequence ID" value="KAL2526344.1"/>
    <property type="molecule type" value="Genomic_DNA"/>
</dbReference>
<name>A0ABD1UMR1_9LAMI</name>
<proteinExistence type="predicted"/>
<keyword evidence="2" id="KW-1185">Reference proteome</keyword>
<gene>
    <name evidence="1" type="ORF">Adt_11398</name>
</gene>
<dbReference type="PANTHER" id="PTHR31286:SF180">
    <property type="entry name" value="OS10G0362600 PROTEIN"/>
    <property type="match status" value="1"/>
</dbReference>
<evidence type="ECO:0000313" key="2">
    <source>
        <dbReference type="Proteomes" id="UP001604336"/>
    </source>
</evidence>
<dbReference type="Proteomes" id="UP001604336">
    <property type="component" value="Unassembled WGS sequence"/>
</dbReference>
<protein>
    <submittedName>
        <fullName evidence="1">DUF4283 domain-containing protein</fullName>
    </submittedName>
</protein>
<dbReference type="PANTHER" id="PTHR31286">
    <property type="entry name" value="GLYCINE-RICH CELL WALL STRUCTURAL PROTEIN 1.8-LIKE"/>
    <property type="match status" value="1"/>
</dbReference>
<accession>A0ABD1UMR1</accession>
<dbReference type="InterPro" id="IPR040256">
    <property type="entry name" value="At4g02000-like"/>
</dbReference>
<organism evidence="1 2">
    <name type="scientific">Abeliophyllum distichum</name>
    <dbReference type="NCBI Taxonomy" id="126358"/>
    <lineage>
        <taxon>Eukaryota</taxon>
        <taxon>Viridiplantae</taxon>
        <taxon>Streptophyta</taxon>
        <taxon>Embryophyta</taxon>
        <taxon>Tracheophyta</taxon>
        <taxon>Spermatophyta</taxon>
        <taxon>Magnoliopsida</taxon>
        <taxon>eudicotyledons</taxon>
        <taxon>Gunneridae</taxon>
        <taxon>Pentapetalae</taxon>
        <taxon>asterids</taxon>
        <taxon>lamiids</taxon>
        <taxon>Lamiales</taxon>
        <taxon>Oleaceae</taxon>
        <taxon>Forsythieae</taxon>
        <taxon>Abeliophyllum</taxon>
    </lineage>
</organism>
<sequence length="222" mass="24948">MRVLKWTCDFHPNAETPYAPVWIYFLLFALSKIVGVPLRIDEATADLLRPREVRVYVEINLEHKLPDRIWIDGGASCSFWQPIAYNSLPHFCAKCRRMGHVIDHSNKHVDAPVPIVDGAGKGKEKEVVVEVPRQWVLVTGSSSVVTIPSLVVHVGPIFQLYPTIPIIVASKPFHDAVFLIQSLVSFSILLEPVHQAFDIDPHVSPHLSSNENVEASIPFRYC</sequence>
<comment type="caution">
    <text evidence="1">The sequence shown here is derived from an EMBL/GenBank/DDBJ whole genome shotgun (WGS) entry which is preliminary data.</text>
</comment>